<dbReference type="InterPro" id="IPR021850">
    <property type="entry name" value="Symplekin/Pta1"/>
</dbReference>
<keyword evidence="3" id="KW-0496">Mitochondrion</keyword>
<sequence>MGDPVARHGLSSPHLGERLRAIHVNAMAGRVLDLLPLCTPDAACQTTACFAFAAICDLAASDLSLLPAVLPTITAMRTSSFPRCIRMARVPLLRLIRASPEHANALAALASEIGVDQGVTRKRPRAPLVPSQTSAEQRLVHERLDMLPMTSQVELIMRCTPSVGVEPGATLDRVTASFARLLTLLHEQNAARLRDPRLRSAPPTIDTDLQVVVDAFAKIIGKDGLPVPAAAAPPVVIERRTVPDIPVLPSTDEYRTEQIEACFDRVASAATRSPMAEAIAARLVASVAVDRVPMLIERFRQAPVEWCSALLQLCYALVGKGLDALYESVLLDMVETLLSVPPAELSRLLCQCPVLPKHVVETLDRHIVAEGGSGARMVALFALRDVVMKRPADRSAILDVVLSYCASSNAILRKTAVNLIATQLAPSGPAIQEPIVAFATRLFGTMSEPFEREIEERVAAKPEPLPGDDRTAAADRTEAQDDKMEIDGDEQETTGAGAQVDTGAGLEPPERSGDDNNHGEPGSEQGQSKPEDGPANAADGLIEAEAHRRLDLYFALCAGLRPDLLHGILAEFALVSARGTRVRASIHKHIVRVVRAIGVGSPAMIDAIASGPPGAEPLVLHILHILTESADGGDNIVHPALVDAARVCYGRARDARFLIPVISGMKRADVLDALPHIIALPKNHVQQAFKVLLGARSPVSPSEVLVRLHLVAPTPDHPLLRKVLEAIELCILDREAYNEKVLAVVLQQIVEHTPIPVLFMRTLIQVIVAHPLLTDFGMSILAKLVNKRIWDMPVQELWQGFVVCCKRTAPQSFPVMLQLPSQKLAHIIDRSKDPEQLRNDLARFVQNSRIGVRRSIMSVLGLSRRTR</sequence>
<evidence type="ECO:0000259" key="2">
    <source>
        <dbReference type="Pfam" id="PF12295"/>
    </source>
</evidence>
<dbReference type="AlphaFoldDB" id="A0A3P3YCN4"/>
<evidence type="ECO:0000256" key="1">
    <source>
        <dbReference type="SAM" id="MobiDB-lite"/>
    </source>
</evidence>
<gene>
    <name evidence="3" type="ORF">PLBR_LOCUS5138</name>
</gene>
<feature type="domain" description="Symplekin C-terminal" evidence="2">
    <location>
        <begin position="654"/>
        <end position="829"/>
    </location>
</feature>
<dbReference type="InterPro" id="IPR016024">
    <property type="entry name" value="ARM-type_fold"/>
</dbReference>
<dbReference type="PANTHER" id="PTHR15245:SF20">
    <property type="entry name" value="SYMPLEKIN"/>
    <property type="match status" value="1"/>
</dbReference>
<dbReference type="InterPro" id="IPR022075">
    <property type="entry name" value="Symplekin_C"/>
</dbReference>
<dbReference type="Proteomes" id="UP000290189">
    <property type="component" value="Unassembled WGS sequence"/>
</dbReference>
<reference evidence="3 4" key="1">
    <citation type="submission" date="2018-03" db="EMBL/GenBank/DDBJ databases">
        <authorList>
            <person name="Fogelqvist J."/>
        </authorList>
    </citation>
    <scope>NUCLEOTIDE SEQUENCE [LARGE SCALE GENOMIC DNA]</scope>
</reference>
<feature type="region of interest" description="Disordered" evidence="1">
    <location>
        <begin position="457"/>
        <end position="537"/>
    </location>
</feature>
<evidence type="ECO:0000313" key="4">
    <source>
        <dbReference type="Proteomes" id="UP000290189"/>
    </source>
</evidence>
<proteinExistence type="predicted"/>
<dbReference type="Pfam" id="PF12295">
    <property type="entry name" value="Symplekin_C"/>
    <property type="match status" value="1"/>
</dbReference>
<accession>A0A3P3YCN4</accession>
<protein>
    <recommendedName>
        <fullName evidence="2">Symplekin C-terminal domain-containing protein</fullName>
    </recommendedName>
</protein>
<dbReference type="EMBL" id="OVEO01000008">
    <property type="protein sequence ID" value="SPQ97923.1"/>
    <property type="molecule type" value="Genomic_DNA"/>
</dbReference>
<dbReference type="SUPFAM" id="SSF48371">
    <property type="entry name" value="ARM repeat"/>
    <property type="match status" value="1"/>
</dbReference>
<dbReference type="PANTHER" id="PTHR15245">
    <property type="entry name" value="SYMPLEKIN-RELATED"/>
    <property type="match status" value="1"/>
</dbReference>
<organism evidence="3 4">
    <name type="scientific">Plasmodiophora brassicae</name>
    <name type="common">Clubroot disease agent</name>
    <dbReference type="NCBI Taxonomy" id="37360"/>
    <lineage>
        <taxon>Eukaryota</taxon>
        <taxon>Sar</taxon>
        <taxon>Rhizaria</taxon>
        <taxon>Endomyxa</taxon>
        <taxon>Phytomyxea</taxon>
        <taxon>Plasmodiophorida</taxon>
        <taxon>Plasmodiophoridae</taxon>
        <taxon>Plasmodiophora</taxon>
    </lineage>
</organism>
<name>A0A3P3YCN4_PLABS</name>
<feature type="compositionally biased region" description="Basic and acidic residues" evidence="1">
    <location>
        <begin position="467"/>
        <end position="486"/>
    </location>
</feature>
<feature type="compositionally biased region" description="Basic and acidic residues" evidence="1">
    <location>
        <begin position="508"/>
        <end position="518"/>
    </location>
</feature>
<dbReference type="GO" id="GO:0005847">
    <property type="term" value="C:mRNA cleavage and polyadenylation specificity factor complex"/>
    <property type="evidence" value="ECO:0007669"/>
    <property type="project" value="TreeGrafter"/>
</dbReference>
<geneLocation type="mitochondrion" evidence="3"/>
<evidence type="ECO:0000313" key="3">
    <source>
        <dbReference type="EMBL" id="SPQ97923.1"/>
    </source>
</evidence>